<evidence type="ECO:0000256" key="3">
    <source>
        <dbReference type="ARBA" id="ARBA00022553"/>
    </source>
</evidence>
<keyword evidence="3" id="KW-0597">Phosphoprotein</keyword>
<keyword evidence="7" id="KW-0472">Membrane</keyword>
<dbReference type="CDD" id="cd00082">
    <property type="entry name" value="HisKA"/>
    <property type="match status" value="1"/>
</dbReference>
<dbReference type="InterPro" id="IPR004358">
    <property type="entry name" value="Sig_transdc_His_kin-like_C"/>
</dbReference>
<evidence type="ECO:0000256" key="5">
    <source>
        <dbReference type="ARBA" id="ARBA00022777"/>
    </source>
</evidence>
<dbReference type="Pfam" id="PF02518">
    <property type="entry name" value="HATPase_c"/>
    <property type="match status" value="1"/>
</dbReference>
<dbReference type="InterPro" id="IPR036890">
    <property type="entry name" value="HATPase_C_sf"/>
</dbReference>
<dbReference type="SMART" id="SM00387">
    <property type="entry name" value="HATPase_c"/>
    <property type="match status" value="1"/>
</dbReference>
<evidence type="ECO:0000313" key="11">
    <source>
        <dbReference type="Proteomes" id="UP000755667"/>
    </source>
</evidence>
<proteinExistence type="predicted"/>
<comment type="caution">
    <text evidence="9">The sequence shown here is derived from an EMBL/GenBank/DDBJ whole genome shotgun (WGS) entry which is preliminary data.</text>
</comment>
<feature type="domain" description="Histidine kinase" evidence="8">
    <location>
        <begin position="206"/>
        <end position="427"/>
    </location>
</feature>
<sequence length="429" mass="46064">MKNASPAARATLDQRVQYSKVFVKFVTPFAFGWLVGAIFLDAKLLSLAAAIATLGFLSGIALHAYDKHLAARVVWLGAANIAVGLAAFVTPPEGHMSFILVAIAIGPFVMFSARTEFVWLVGLGIVPIFLWFLSWATGDALFGTFEVSSSIAHSVLAPATAVTLFGTVLFVIAYFVRATRLHATWLLEAQQQSEQASEAKSKLMRSVSHEMLTPLHAISGFAEFLHADAKAGREISADQIESYSRQIVQSSTALRRIVENIFDFANWSSEDASPEKMQVSVQSCLHPVTGRFASALLDKQLHLDQNVDAELLVVANPVWLGSIFKQILDNAIKFSGPGGTISIDASVIEGKMVDILFKDSGPGFPKDTATIAFEAFERLGQENGTTSGVGIGLPLARTFAEAMGGKIVIDDDTSVGARVHVILPLAQGQ</sequence>
<dbReference type="PROSITE" id="PS50109">
    <property type="entry name" value="HIS_KIN"/>
    <property type="match status" value="1"/>
</dbReference>
<dbReference type="GO" id="GO:0000155">
    <property type="term" value="F:phosphorelay sensor kinase activity"/>
    <property type="evidence" value="ECO:0007669"/>
    <property type="project" value="InterPro"/>
</dbReference>
<dbReference type="EMBL" id="JAFBXF010000006">
    <property type="protein sequence ID" value="MBM2417615.1"/>
    <property type="molecule type" value="Genomic_DNA"/>
</dbReference>
<evidence type="ECO:0000313" key="10">
    <source>
        <dbReference type="EMBL" id="MBM2417615.1"/>
    </source>
</evidence>
<feature type="transmembrane region" description="Helical" evidence="7">
    <location>
        <begin position="95"/>
        <end position="111"/>
    </location>
</feature>
<dbReference type="PANTHER" id="PTHR43711:SF26">
    <property type="entry name" value="SENSOR HISTIDINE KINASE RCSC"/>
    <property type="match status" value="1"/>
</dbReference>
<dbReference type="EC" id="2.7.13.3" evidence="2"/>
<keyword evidence="6" id="KW-0902">Two-component regulatory system</keyword>
<dbReference type="SMART" id="SM00388">
    <property type="entry name" value="HisKA"/>
    <property type="match status" value="1"/>
</dbReference>
<evidence type="ECO:0000259" key="8">
    <source>
        <dbReference type="PROSITE" id="PS50109"/>
    </source>
</evidence>
<evidence type="ECO:0000256" key="4">
    <source>
        <dbReference type="ARBA" id="ARBA00022679"/>
    </source>
</evidence>
<comment type="catalytic activity">
    <reaction evidence="1">
        <text>ATP + protein L-histidine = ADP + protein N-phospho-L-histidine.</text>
        <dbReference type="EC" id="2.7.13.3"/>
    </reaction>
</comment>
<evidence type="ECO:0000313" key="9">
    <source>
        <dbReference type="EMBL" id="MBM2412947.1"/>
    </source>
</evidence>
<dbReference type="Gene3D" id="3.30.565.10">
    <property type="entry name" value="Histidine kinase-like ATPase, C-terminal domain"/>
    <property type="match status" value="1"/>
</dbReference>
<dbReference type="Pfam" id="PF00512">
    <property type="entry name" value="HisKA"/>
    <property type="match status" value="1"/>
</dbReference>
<keyword evidence="4" id="KW-0808">Transferase</keyword>
<evidence type="ECO:0000256" key="6">
    <source>
        <dbReference type="ARBA" id="ARBA00023012"/>
    </source>
</evidence>
<feature type="transmembrane region" description="Helical" evidence="7">
    <location>
        <begin position="156"/>
        <end position="176"/>
    </location>
</feature>
<dbReference type="InterPro" id="IPR036097">
    <property type="entry name" value="HisK_dim/P_sf"/>
</dbReference>
<keyword evidence="12" id="KW-1185">Reference proteome</keyword>
<evidence type="ECO:0000313" key="12">
    <source>
        <dbReference type="Proteomes" id="UP000809440"/>
    </source>
</evidence>
<dbReference type="InterPro" id="IPR003661">
    <property type="entry name" value="HisK_dim/P_dom"/>
</dbReference>
<dbReference type="SUPFAM" id="SSF47384">
    <property type="entry name" value="Homodimeric domain of signal transducing histidine kinase"/>
    <property type="match status" value="1"/>
</dbReference>
<dbReference type="InterPro" id="IPR003594">
    <property type="entry name" value="HATPase_dom"/>
</dbReference>
<evidence type="ECO:0000256" key="1">
    <source>
        <dbReference type="ARBA" id="ARBA00000085"/>
    </source>
</evidence>
<dbReference type="AlphaFoldDB" id="A0A9Q2S5A9"/>
<reference evidence="9 12" key="1">
    <citation type="submission" date="2021-01" db="EMBL/GenBank/DDBJ databases">
        <title>Diatom-associated Roseobacters Show Island Model of Population Structure.</title>
        <authorList>
            <person name="Qu L."/>
            <person name="Feng X."/>
            <person name="Chen Y."/>
            <person name="Li L."/>
            <person name="Wang X."/>
            <person name="Hu Z."/>
            <person name="Wang H."/>
            <person name="Luo H."/>
        </authorList>
    </citation>
    <scope>NUCLEOTIDE SEQUENCE</scope>
    <source>
        <strain evidence="10 12">CC28-63</strain>
        <strain evidence="9">CC28-69</strain>
    </source>
</reference>
<dbReference type="PANTHER" id="PTHR43711">
    <property type="entry name" value="TWO-COMPONENT HISTIDINE KINASE"/>
    <property type="match status" value="1"/>
</dbReference>
<dbReference type="Proteomes" id="UP000809440">
    <property type="component" value="Unassembled WGS sequence"/>
</dbReference>
<dbReference type="InterPro" id="IPR005467">
    <property type="entry name" value="His_kinase_dom"/>
</dbReference>
<dbReference type="PRINTS" id="PR00344">
    <property type="entry name" value="BCTRLSENSOR"/>
</dbReference>
<feature type="transmembrane region" description="Helical" evidence="7">
    <location>
        <begin position="69"/>
        <end position="89"/>
    </location>
</feature>
<feature type="transmembrane region" description="Helical" evidence="7">
    <location>
        <begin position="45"/>
        <end position="62"/>
    </location>
</feature>
<dbReference type="InterPro" id="IPR050736">
    <property type="entry name" value="Sensor_HK_Regulatory"/>
</dbReference>
<dbReference type="Proteomes" id="UP000755667">
    <property type="component" value="Unassembled WGS sequence"/>
</dbReference>
<dbReference type="EMBL" id="JAFBXE010000006">
    <property type="protein sequence ID" value="MBM2412947.1"/>
    <property type="molecule type" value="Genomic_DNA"/>
</dbReference>
<accession>A0A9Q2S5A9</accession>
<feature type="transmembrane region" description="Helical" evidence="7">
    <location>
        <begin position="118"/>
        <end position="136"/>
    </location>
</feature>
<name>A0A9Q2S5A9_9RHOB</name>
<evidence type="ECO:0000256" key="7">
    <source>
        <dbReference type="SAM" id="Phobius"/>
    </source>
</evidence>
<keyword evidence="5" id="KW-0418">Kinase</keyword>
<dbReference type="RefSeq" id="WP_203276011.1">
    <property type="nucleotide sequence ID" value="NZ_JAFBWV010000006.1"/>
</dbReference>
<keyword evidence="7" id="KW-0812">Transmembrane</keyword>
<gene>
    <name evidence="9" type="ORF">JQX41_11580</name>
    <name evidence="10" type="ORF">JQX48_11585</name>
</gene>
<keyword evidence="7" id="KW-1133">Transmembrane helix</keyword>
<organism evidence="9 11">
    <name type="scientific">Marivita cryptomonadis</name>
    <dbReference type="NCBI Taxonomy" id="505252"/>
    <lineage>
        <taxon>Bacteria</taxon>
        <taxon>Pseudomonadati</taxon>
        <taxon>Pseudomonadota</taxon>
        <taxon>Alphaproteobacteria</taxon>
        <taxon>Rhodobacterales</taxon>
        <taxon>Roseobacteraceae</taxon>
        <taxon>Marivita</taxon>
    </lineage>
</organism>
<dbReference type="Gene3D" id="1.10.287.130">
    <property type="match status" value="1"/>
</dbReference>
<evidence type="ECO:0000256" key="2">
    <source>
        <dbReference type="ARBA" id="ARBA00012438"/>
    </source>
</evidence>
<protein>
    <recommendedName>
        <fullName evidence="2">histidine kinase</fullName>
        <ecNumber evidence="2">2.7.13.3</ecNumber>
    </recommendedName>
</protein>
<dbReference type="SUPFAM" id="SSF55874">
    <property type="entry name" value="ATPase domain of HSP90 chaperone/DNA topoisomerase II/histidine kinase"/>
    <property type="match status" value="1"/>
</dbReference>
<feature type="transmembrane region" description="Helical" evidence="7">
    <location>
        <begin position="21"/>
        <end position="39"/>
    </location>
</feature>